<evidence type="ECO:0000313" key="3">
    <source>
        <dbReference type="Proteomes" id="UP000028630"/>
    </source>
</evidence>
<dbReference type="eggNOG" id="COG0558">
    <property type="taxonomic scope" value="Bacteria"/>
</dbReference>
<dbReference type="InterPro" id="IPR043130">
    <property type="entry name" value="CDP-OH_PTrfase_TM_dom"/>
</dbReference>
<dbReference type="AlphaFoldDB" id="A0A085A597"/>
<protein>
    <submittedName>
        <fullName evidence="2">CDP-diacylglycerol--glycerol-3-phosphate 3-phosphatidyltransferase</fullName>
        <ecNumber evidence="2">2.7.8.-</ecNumber>
        <ecNumber evidence="2">2.7.8.5</ecNumber>
    </submittedName>
</protein>
<reference evidence="3" key="1">
    <citation type="submission" date="2014-05" db="EMBL/GenBank/DDBJ databases">
        <title>ATOL: Assembling a taxonomically balanced genome-scale reconstruction of the evolutionary history of the Enterobacteriaceae.</title>
        <authorList>
            <person name="Plunkett G. III"/>
            <person name="Neeno-Eckwall E.C."/>
            <person name="Glasner J.D."/>
            <person name="Perna N.T."/>
        </authorList>
    </citation>
    <scope>NUCLEOTIDE SEQUENCE [LARGE SCALE GENOMIC DNA]</scope>
    <source>
        <strain evidence="3">ATCC 49490</strain>
    </source>
</reference>
<evidence type="ECO:0000313" key="2">
    <source>
        <dbReference type="EMBL" id="KFC05392.1"/>
    </source>
</evidence>
<keyword evidence="3" id="KW-1185">Reference proteome</keyword>
<feature type="transmembrane region" description="Helical" evidence="1">
    <location>
        <begin position="187"/>
        <end position="204"/>
    </location>
</feature>
<keyword evidence="1" id="KW-0472">Membrane</keyword>
<feature type="transmembrane region" description="Helical" evidence="1">
    <location>
        <begin position="165"/>
        <end position="181"/>
    </location>
</feature>
<dbReference type="EC" id="2.7.8.5" evidence="2"/>
<dbReference type="GO" id="GO:0008444">
    <property type="term" value="F:CDP-diacylglycerol-glycerol-3-phosphate 3-phosphatidyltransferase activity"/>
    <property type="evidence" value="ECO:0007669"/>
    <property type="project" value="UniProtKB-EC"/>
</dbReference>
<feature type="transmembrane region" description="Helical" evidence="1">
    <location>
        <begin position="122"/>
        <end position="144"/>
    </location>
</feature>
<accession>A0A085A597</accession>
<dbReference type="OrthoDB" id="1034332at2"/>
<feature type="transmembrane region" description="Helical" evidence="1">
    <location>
        <begin position="36"/>
        <end position="55"/>
    </location>
</feature>
<dbReference type="Gene3D" id="1.20.120.1760">
    <property type="match status" value="1"/>
</dbReference>
<name>A0A085A597_9ENTR</name>
<proteinExistence type="predicted"/>
<dbReference type="RefSeq" id="WP_038158438.1">
    <property type="nucleotide sequence ID" value="NZ_JMTB01000091.1"/>
</dbReference>
<dbReference type="EC" id="2.7.8.-" evidence="2"/>
<comment type="caution">
    <text evidence="2">The sequence shown here is derived from an EMBL/GenBank/DDBJ whole genome shotgun (WGS) entry which is preliminary data.</text>
</comment>
<keyword evidence="1" id="KW-1133">Transmembrane helix</keyword>
<keyword evidence="2" id="KW-0808">Transferase</keyword>
<dbReference type="EMBL" id="JMTB01000091">
    <property type="protein sequence ID" value="KFC05392.1"/>
    <property type="molecule type" value="Genomic_DNA"/>
</dbReference>
<sequence>MEKDIQDRRPIRARETRWAASAARFLRRKGCTPNGISLFSILFAAVAALCFLLVWHSDNPLTQRILLVIAAAGIQGRLICNLLDGMVAVEGGLRSPAGAVYNELPDRISDTLLLLGMGYGLLHFPSGVVLGWACALFAIATAYIRLLGGTCGLTQRFSGPMAKQHRMALLTVGALVAAVVPQWGQHIGLTVLIIILAGTVITCIDRTRKIIRDLHAGERS</sequence>
<evidence type="ECO:0000256" key="1">
    <source>
        <dbReference type="SAM" id="Phobius"/>
    </source>
</evidence>
<gene>
    <name evidence="2" type="ORF">GTGU_02976</name>
</gene>
<organism evidence="2 3">
    <name type="scientific">Trabulsiella guamensis ATCC 49490</name>
    <dbReference type="NCBI Taxonomy" id="1005994"/>
    <lineage>
        <taxon>Bacteria</taxon>
        <taxon>Pseudomonadati</taxon>
        <taxon>Pseudomonadota</taxon>
        <taxon>Gammaproteobacteria</taxon>
        <taxon>Enterobacterales</taxon>
        <taxon>Enterobacteriaceae</taxon>
        <taxon>Trabulsiella</taxon>
    </lineage>
</organism>
<dbReference type="Proteomes" id="UP000028630">
    <property type="component" value="Unassembled WGS sequence"/>
</dbReference>
<keyword evidence="1" id="KW-0812">Transmembrane</keyword>